<proteinExistence type="predicted"/>
<evidence type="ECO:0000313" key="2">
    <source>
        <dbReference type="EMBL" id="JAH36006.1"/>
    </source>
</evidence>
<keyword evidence="1" id="KW-0812">Transmembrane</keyword>
<dbReference type="AlphaFoldDB" id="A0A0E9S3Z8"/>
<accession>A0A0E9S3Z8</accession>
<dbReference type="EMBL" id="GBXM01072571">
    <property type="protein sequence ID" value="JAH36006.1"/>
    <property type="molecule type" value="Transcribed_RNA"/>
</dbReference>
<dbReference type="EMBL" id="GBXM01083739">
    <property type="protein sequence ID" value="JAH24838.1"/>
    <property type="molecule type" value="Transcribed_RNA"/>
</dbReference>
<protein>
    <submittedName>
        <fullName evidence="2">Uncharacterized protein</fullName>
    </submittedName>
</protein>
<keyword evidence="1" id="KW-0472">Membrane</keyword>
<reference evidence="2" key="2">
    <citation type="journal article" date="2015" name="Fish Shellfish Immunol.">
        <title>Early steps in the European eel (Anguilla anguilla)-Vibrio vulnificus interaction in the gills: Role of the RtxA13 toxin.</title>
        <authorList>
            <person name="Callol A."/>
            <person name="Pajuelo D."/>
            <person name="Ebbesson L."/>
            <person name="Teles M."/>
            <person name="MacKenzie S."/>
            <person name="Amaro C."/>
        </authorList>
    </citation>
    <scope>NUCLEOTIDE SEQUENCE</scope>
</reference>
<name>A0A0E9S3Z8_ANGAN</name>
<reference evidence="2" key="1">
    <citation type="submission" date="2014-11" db="EMBL/GenBank/DDBJ databases">
        <authorList>
            <person name="Amaro Gonzalez C."/>
        </authorList>
    </citation>
    <scope>NUCLEOTIDE SEQUENCE</scope>
</reference>
<evidence type="ECO:0000256" key="1">
    <source>
        <dbReference type="SAM" id="Phobius"/>
    </source>
</evidence>
<feature type="transmembrane region" description="Helical" evidence="1">
    <location>
        <begin position="14"/>
        <end position="33"/>
    </location>
</feature>
<sequence>MLTVLLELRSKDTIQGHCWSGVFFFVGVFSFLLSSV</sequence>
<keyword evidence="1" id="KW-1133">Transmembrane helix</keyword>
<organism evidence="2">
    <name type="scientific">Anguilla anguilla</name>
    <name type="common">European freshwater eel</name>
    <name type="synonym">Muraena anguilla</name>
    <dbReference type="NCBI Taxonomy" id="7936"/>
    <lineage>
        <taxon>Eukaryota</taxon>
        <taxon>Metazoa</taxon>
        <taxon>Chordata</taxon>
        <taxon>Craniata</taxon>
        <taxon>Vertebrata</taxon>
        <taxon>Euteleostomi</taxon>
        <taxon>Actinopterygii</taxon>
        <taxon>Neopterygii</taxon>
        <taxon>Teleostei</taxon>
        <taxon>Anguilliformes</taxon>
        <taxon>Anguillidae</taxon>
        <taxon>Anguilla</taxon>
    </lineage>
</organism>